<evidence type="ECO:0000313" key="3">
    <source>
        <dbReference type="Proteomes" id="UP000799750"/>
    </source>
</evidence>
<feature type="chain" id="PRO_5025384905" evidence="1">
    <location>
        <begin position="25"/>
        <end position="160"/>
    </location>
</feature>
<evidence type="ECO:0000256" key="1">
    <source>
        <dbReference type="SAM" id="SignalP"/>
    </source>
</evidence>
<sequence length="160" mass="17530">MHVPTSTLFLPLLLLFLHISLTTAFHPRHHTHRPTSTSPHALAVRAPAPVPNLPGPPPPTPLPFMFCDWSHKLHWGCPNANNGGVKQKCDSPWISERKKGSCAGACRSLASKESKRRGVKGKGGVGEPGWGTCYYCYDGHLEALVQPFWDKDCNGRDDDG</sequence>
<keyword evidence="1" id="KW-0732">Signal</keyword>
<gene>
    <name evidence="2" type="ORF">BU16DRAFT_587056</name>
</gene>
<protein>
    <submittedName>
        <fullName evidence="2">Uncharacterized protein</fullName>
    </submittedName>
</protein>
<evidence type="ECO:0000313" key="2">
    <source>
        <dbReference type="EMBL" id="KAF2488271.1"/>
    </source>
</evidence>
<dbReference type="EMBL" id="MU004204">
    <property type="protein sequence ID" value="KAF2488271.1"/>
    <property type="molecule type" value="Genomic_DNA"/>
</dbReference>
<dbReference type="Proteomes" id="UP000799750">
    <property type="component" value="Unassembled WGS sequence"/>
</dbReference>
<feature type="signal peptide" evidence="1">
    <location>
        <begin position="1"/>
        <end position="24"/>
    </location>
</feature>
<organism evidence="2 3">
    <name type="scientific">Lophium mytilinum</name>
    <dbReference type="NCBI Taxonomy" id="390894"/>
    <lineage>
        <taxon>Eukaryota</taxon>
        <taxon>Fungi</taxon>
        <taxon>Dikarya</taxon>
        <taxon>Ascomycota</taxon>
        <taxon>Pezizomycotina</taxon>
        <taxon>Dothideomycetes</taxon>
        <taxon>Pleosporomycetidae</taxon>
        <taxon>Mytilinidiales</taxon>
        <taxon>Mytilinidiaceae</taxon>
        <taxon>Lophium</taxon>
    </lineage>
</organism>
<proteinExistence type="predicted"/>
<name>A0A6A6Q864_9PEZI</name>
<dbReference type="AlphaFoldDB" id="A0A6A6Q864"/>
<keyword evidence="3" id="KW-1185">Reference proteome</keyword>
<accession>A0A6A6Q864</accession>
<reference evidence="2" key="1">
    <citation type="journal article" date="2020" name="Stud. Mycol.">
        <title>101 Dothideomycetes genomes: a test case for predicting lifestyles and emergence of pathogens.</title>
        <authorList>
            <person name="Haridas S."/>
            <person name="Albert R."/>
            <person name="Binder M."/>
            <person name="Bloem J."/>
            <person name="Labutti K."/>
            <person name="Salamov A."/>
            <person name="Andreopoulos B."/>
            <person name="Baker S."/>
            <person name="Barry K."/>
            <person name="Bills G."/>
            <person name="Bluhm B."/>
            <person name="Cannon C."/>
            <person name="Castanera R."/>
            <person name="Culley D."/>
            <person name="Daum C."/>
            <person name="Ezra D."/>
            <person name="Gonzalez J."/>
            <person name="Henrissat B."/>
            <person name="Kuo A."/>
            <person name="Liang C."/>
            <person name="Lipzen A."/>
            <person name="Lutzoni F."/>
            <person name="Magnuson J."/>
            <person name="Mondo S."/>
            <person name="Nolan M."/>
            <person name="Ohm R."/>
            <person name="Pangilinan J."/>
            <person name="Park H.-J."/>
            <person name="Ramirez L."/>
            <person name="Alfaro M."/>
            <person name="Sun H."/>
            <person name="Tritt A."/>
            <person name="Yoshinaga Y."/>
            <person name="Zwiers L.-H."/>
            <person name="Turgeon B."/>
            <person name="Goodwin S."/>
            <person name="Spatafora J."/>
            <person name="Crous P."/>
            <person name="Grigoriev I."/>
        </authorList>
    </citation>
    <scope>NUCLEOTIDE SEQUENCE</scope>
    <source>
        <strain evidence="2">CBS 269.34</strain>
    </source>
</reference>